<keyword evidence="5" id="KW-1185">Reference proteome</keyword>
<evidence type="ECO:0000313" key="4">
    <source>
        <dbReference type="EMBL" id="PRQ42201.1"/>
    </source>
</evidence>
<organism evidence="4 5">
    <name type="scientific">Rosa chinensis</name>
    <name type="common">China rose</name>
    <dbReference type="NCBI Taxonomy" id="74649"/>
    <lineage>
        <taxon>Eukaryota</taxon>
        <taxon>Viridiplantae</taxon>
        <taxon>Streptophyta</taxon>
        <taxon>Embryophyta</taxon>
        <taxon>Tracheophyta</taxon>
        <taxon>Spermatophyta</taxon>
        <taxon>Magnoliopsida</taxon>
        <taxon>eudicotyledons</taxon>
        <taxon>Gunneridae</taxon>
        <taxon>Pentapetalae</taxon>
        <taxon>rosids</taxon>
        <taxon>fabids</taxon>
        <taxon>Rosales</taxon>
        <taxon>Rosaceae</taxon>
        <taxon>Rosoideae</taxon>
        <taxon>Rosoideae incertae sedis</taxon>
        <taxon>Rosa</taxon>
    </lineage>
</organism>
<sequence>MLILSCLFVIFFSSRSQEIMIQWPLAFMFMTLSTAHNKMVDIAAGWHSTALTDDGEVYVWGRGEHGRLGFGENDKSSKMVQQKVHLLVGEDIVQKAVAGLRRINLDGLRWRVFDAKGQVLVCDFHNISGNI</sequence>
<dbReference type="Proteomes" id="UP000238479">
    <property type="component" value="Chromosome 3"/>
</dbReference>
<name>A0A2P6R707_ROSCH</name>
<dbReference type="PROSITE" id="PS50012">
    <property type="entry name" value="RCC1_3"/>
    <property type="match status" value="1"/>
</dbReference>
<keyword evidence="1" id="KW-0677">Repeat</keyword>
<dbReference type="SUPFAM" id="SSF50985">
    <property type="entry name" value="RCC1/BLIP-II"/>
    <property type="match status" value="1"/>
</dbReference>
<dbReference type="Gene3D" id="2.130.10.30">
    <property type="entry name" value="Regulator of chromosome condensation 1/beta-lactamase-inhibitor protein II"/>
    <property type="match status" value="1"/>
</dbReference>
<feature type="repeat" description="RCC1" evidence="2">
    <location>
        <begin position="55"/>
        <end position="108"/>
    </location>
</feature>
<comment type="caution">
    <text evidence="4">The sequence shown here is derived from an EMBL/GenBank/DDBJ whole genome shotgun (WGS) entry which is preliminary data.</text>
</comment>
<evidence type="ECO:0000313" key="5">
    <source>
        <dbReference type="Proteomes" id="UP000238479"/>
    </source>
</evidence>
<dbReference type="InterPro" id="IPR000408">
    <property type="entry name" value="Reg_chr_condens"/>
</dbReference>
<proteinExistence type="predicted"/>
<accession>A0A2P6R707</accession>
<dbReference type="AlphaFoldDB" id="A0A2P6R707"/>
<dbReference type="PANTHER" id="PTHR22870:SF455">
    <property type="entry name" value="(RAPE) HYPOTHETICAL PROTEIN"/>
    <property type="match status" value="1"/>
</dbReference>
<dbReference type="InterPro" id="IPR009091">
    <property type="entry name" value="RCC1/BLIP-II"/>
</dbReference>
<evidence type="ECO:0000256" key="3">
    <source>
        <dbReference type="SAM" id="SignalP"/>
    </source>
</evidence>
<gene>
    <name evidence="4" type="ORF">RchiOBHm_Chr3g0455021</name>
</gene>
<feature type="signal peptide" evidence="3">
    <location>
        <begin position="1"/>
        <end position="16"/>
    </location>
</feature>
<protein>
    <submittedName>
        <fullName evidence="4">Putative regulator of chromosome condensation 1/beta-lactamase-inhibitor protein II</fullName>
    </submittedName>
</protein>
<keyword evidence="3" id="KW-0732">Signal</keyword>
<dbReference type="InterPro" id="IPR051210">
    <property type="entry name" value="Ub_ligase/GEF_domain"/>
</dbReference>
<reference evidence="4 5" key="1">
    <citation type="journal article" date="2018" name="Nat. Genet.">
        <title>The Rosa genome provides new insights in the design of modern roses.</title>
        <authorList>
            <person name="Bendahmane M."/>
        </authorList>
    </citation>
    <scope>NUCLEOTIDE SEQUENCE [LARGE SCALE GENOMIC DNA]</scope>
    <source>
        <strain evidence="5">cv. Old Blush</strain>
    </source>
</reference>
<dbReference type="STRING" id="74649.A0A2P6R707"/>
<dbReference type="EMBL" id="PDCK01000041">
    <property type="protein sequence ID" value="PRQ42201.1"/>
    <property type="molecule type" value="Genomic_DNA"/>
</dbReference>
<evidence type="ECO:0000256" key="1">
    <source>
        <dbReference type="ARBA" id="ARBA00022737"/>
    </source>
</evidence>
<feature type="chain" id="PRO_5015118123" evidence="3">
    <location>
        <begin position="17"/>
        <end position="131"/>
    </location>
</feature>
<dbReference type="PANTHER" id="PTHR22870">
    <property type="entry name" value="REGULATOR OF CHROMOSOME CONDENSATION"/>
    <property type="match status" value="1"/>
</dbReference>
<dbReference type="Pfam" id="PF13540">
    <property type="entry name" value="RCC1_2"/>
    <property type="match status" value="1"/>
</dbReference>
<evidence type="ECO:0000256" key="2">
    <source>
        <dbReference type="PROSITE-ProRule" id="PRU00235"/>
    </source>
</evidence>
<dbReference type="Gramene" id="PRQ42201">
    <property type="protein sequence ID" value="PRQ42201"/>
    <property type="gene ID" value="RchiOBHm_Chr3g0455021"/>
</dbReference>